<reference evidence="1" key="1">
    <citation type="submission" date="2022-07" db="EMBL/GenBank/DDBJ databases">
        <authorList>
            <person name="Trinca V."/>
            <person name="Uliana J.V.C."/>
            <person name="Torres T.T."/>
            <person name="Ward R.J."/>
            <person name="Monesi N."/>
        </authorList>
    </citation>
    <scope>NUCLEOTIDE SEQUENCE</scope>
    <source>
        <strain evidence="1">HSMRA1968</strain>
        <tissue evidence="1">Whole embryos</tissue>
    </source>
</reference>
<dbReference type="Proteomes" id="UP001151699">
    <property type="component" value="Chromosome B"/>
</dbReference>
<sequence>MDQKKIIKVLGEFFSRDTKRVLGVVVIGSFGRNEGTTASDVDMEIMLTDEKIEIPKFADDIVRLFNVAEVESLVVKHTIWLADQRKLALYHGPKLLLTELYFYYRYPQLDKYFLGSRIFDLSDCILVDRDGTVREYLHEIIRISYDDRDELITNLIGSVQYHLESSSSARRRSDAYKFYFLSNIALHELVRLAYVLEGKWDYNYNPPHSDVASSLTSTMDLDRAGFHLKNLVNFFRKQLDRCEDEVLREKARAFCQDLLQRD</sequence>
<accession>A0A9Q0MZU1</accession>
<protein>
    <recommendedName>
        <fullName evidence="3">Polymerase nucleotidyl transferase domain-containing protein</fullName>
    </recommendedName>
</protein>
<dbReference type="InterPro" id="IPR043519">
    <property type="entry name" value="NT_sf"/>
</dbReference>
<dbReference type="EMBL" id="WJQU01000002">
    <property type="protein sequence ID" value="KAJ6640601.1"/>
    <property type="molecule type" value="Genomic_DNA"/>
</dbReference>
<dbReference type="OrthoDB" id="10045704at2759"/>
<evidence type="ECO:0000313" key="1">
    <source>
        <dbReference type="EMBL" id="KAJ6640601.1"/>
    </source>
</evidence>
<evidence type="ECO:0000313" key="2">
    <source>
        <dbReference type="Proteomes" id="UP001151699"/>
    </source>
</evidence>
<evidence type="ECO:0008006" key="3">
    <source>
        <dbReference type="Google" id="ProtNLM"/>
    </source>
</evidence>
<gene>
    <name evidence="1" type="ORF">Bhyg_05532</name>
</gene>
<dbReference type="Gene3D" id="3.30.460.10">
    <property type="entry name" value="Beta Polymerase, domain 2"/>
    <property type="match status" value="1"/>
</dbReference>
<name>A0A9Q0MZU1_9DIPT</name>
<dbReference type="AlphaFoldDB" id="A0A9Q0MZU1"/>
<dbReference type="SUPFAM" id="SSF81301">
    <property type="entry name" value="Nucleotidyltransferase"/>
    <property type="match status" value="1"/>
</dbReference>
<keyword evidence="2" id="KW-1185">Reference proteome</keyword>
<organism evidence="1 2">
    <name type="scientific">Pseudolycoriella hygida</name>
    <dbReference type="NCBI Taxonomy" id="35572"/>
    <lineage>
        <taxon>Eukaryota</taxon>
        <taxon>Metazoa</taxon>
        <taxon>Ecdysozoa</taxon>
        <taxon>Arthropoda</taxon>
        <taxon>Hexapoda</taxon>
        <taxon>Insecta</taxon>
        <taxon>Pterygota</taxon>
        <taxon>Neoptera</taxon>
        <taxon>Endopterygota</taxon>
        <taxon>Diptera</taxon>
        <taxon>Nematocera</taxon>
        <taxon>Sciaroidea</taxon>
        <taxon>Sciaridae</taxon>
        <taxon>Pseudolycoriella</taxon>
    </lineage>
</organism>
<proteinExistence type="predicted"/>
<comment type="caution">
    <text evidence="1">The sequence shown here is derived from an EMBL/GenBank/DDBJ whole genome shotgun (WGS) entry which is preliminary data.</text>
</comment>